<keyword evidence="3" id="KW-1185">Reference proteome</keyword>
<dbReference type="PANTHER" id="PTHR15462">
    <property type="entry name" value="SERINE PROTEASE"/>
    <property type="match status" value="1"/>
</dbReference>
<dbReference type="InterPro" id="IPR043504">
    <property type="entry name" value="Peptidase_S1_PA_chymotrypsin"/>
</dbReference>
<gene>
    <name evidence="2" type="ORF">EKO27_g10008</name>
</gene>
<dbReference type="PANTHER" id="PTHR15462:SF8">
    <property type="entry name" value="SERINE PROTEASE"/>
    <property type="match status" value="1"/>
</dbReference>
<dbReference type="Pfam" id="PF13365">
    <property type="entry name" value="Trypsin_2"/>
    <property type="match status" value="1"/>
</dbReference>
<name>A0A439CSD4_9PEZI</name>
<keyword evidence="1" id="KW-0732">Signal</keyword>
<dbReference type="InterPro" id="IPR050966">
    <property type="entry name" value="Glutamyl_endopeptidase"/>
</dbReference>
<organism evidence="2 3">
    <name type="scientific">Xylaria grammica</name>
    <dbReference type="NCBI Taxonomy" id="363999"/>
    <lineage>
        <taxon>Eukaryota</taxon>
        <taxon>Fungi</taxon>
        <taxon>Dikarya</taxon>
        <taxon>Ascomycota</taxon>
        <taxon>Pezizomycotina</taxon>
        <taxon>Sordariomycetes</taxon>
        <taxon>Xylariomycetidae</taxon>
        <taxon>Xylariales</taxon>
        <taxon>Xylariaceae</taxon>
        <taxon>Xylaria</taxon>
    </lineage>
</organism>
<dbReference type="InterPro" id="IPR009003">
    <property type="entry name" value="Peptidase_S1_PA"/>
</dbReference>
<protein>
    <recommendedName>
        <fullName evidence="4">Serine protease</fullName>
    </recommendedName>
</protein>
<dbReference type="SUPFAM" id="SSF50494">
    <property type="entry name" value="Trypsin-like serine proteases"/>
    <property type="match status" value="1"/>
</dbReference>
<sequence length="309" mass="33959">MRILAWNLVTTTSPIQLEGIINRSPRNVVEHQLIKQGNKYSGIFKIVSLFEGPNGTTYEIQGTAFAVTRSHVLTSAHNMWDRKLGPAKRAALFLDEREDKHAQYIKTCVAVASHAKWVDVQHTENDFCMVAIAKPFDPEVCILQCHPGPRPSGVEKGTVVGFPFDLPETAPGKHLILSEGTVACHVSLAGVMIEHEVDTVGGNSGSPVVVDGQVVGVHSAFMHHENKNRAAPVNQNGNNVDELISVLSYMGDSDAGLPVEITYISEARGVRVFGEDMPTHENGKGFGWRRGWEEWFNQTLVDNTNIHGY</sequence>
<comment type="caution">
    <text evidence="2">The sequence shown here is derived from an EMBL/GenBank/DDBJ whole genome shotgun (WGS) entry which is preliminary data.</text>
</comment>
<evidence type="ECO:0000256" key="1">
    <source>
        <dbReference type="ARBA" id="ARBA00022729"/>
    </source>
</evidence>
<proteinExistence type="predicted"/>
<evidence type="ECO:0000313" key="3">
    <source>
        <dbReference type="Proteomes" id="UP000286045"/>
    </source>
</evidence>
<evidence type="ECO:0008006" key="4">
    <source>
        <dbReference type="Google" id="ProtNLM"/>
    </source>
</evidence>
<dbReference type="Proteomes" id="UP000286045">
    <property type="component" value="Unassembled WGS sequence"/>
</dbReference>
<evidence type="ECO:0000313" key="2">
    <source>
        <dbReference type="EMBL" id="RWA05095.1"/>
    </source>
</evidence>
<accession>A0A439CSD4</accession>
<reference evidence="2 3" key="1">
    <citation type="submission" date="2018-12" db="EMBL/GenBank/DDBJ databases">
        <title>Draft genome sequence of Xylaria grammica IHI A82.</title>
        <authorList>
            <person name="Buettner E."/>
            <person name="Kellner H."/>
        </authorList>
    </citation>
    <scope>NUCLEOTIDE SEQUENCE [LARGE SCALE GENOMIC DNA]</scope>
    <source>
        <strain evidence="2 3">IHI A82</strain>
    </source>
</reference>
<dbReference type="AlphaFoldDB" id="A0A439CSD4"/>
<dbReference type="Gene3D" id="2.40.10.10">
    <property type="entry name" value="Trypsin-like serine proteases"/>
    <property type="match status" value="2"/>
</dbReference>
<dbReference type="STRING" id="363999.A0A439CSD4"/>
<dbReference type="EMBL" id="RYZI01000479">
    <property type="protein sequence ID" value="RWA05095.1"/>
    <property type="molecule type" value="Genomic_DNA"/>
</dbReference>